<gene>
    <name evidence="13" type="ORF">NQ519_04620</name>
</gene>
<feature type="signal peptide" evidence="10">
    <location>
        <begin position="1"/>
        <end position="23"/>
    </location>
</feature>
<evidence type="ECO:0000256" key="3">
    <source>
        <dbReference type="ARBA" id="ARBA00022452"/>
    </source>
</evidence>
<dbReference type="InterPro" id="IPR008969">
    <property type="entry name" value="CarboxyPept-like_regulatory"/>
</dbReference>
<dbReference type="Gene3D" id="2.40.170.20">
    <property type="entry name" value="TonB-dependent receptor, beta-barrel domain"/>
    <property type="match status" value="1"/>
</dbReference>
<sequence length="1085" mass="121528">MKSIFSKILYVLVLLAVSLPAMAQRNVITGVVYDESGLPLTGASVIVEGTNRGVTTDSYGKYRIEAAPEEALIFNFLGYRSQKFKVGASTVLNAEMVPESQILDELVVVGYGVQKKVNVTGSVSTVDYEELSQSRPATTTSGLLQGVSAGLYVSQTSGKPGSEGVSMRIRGVGTLNDAAPLVIVDGFEGTINNVNPQDIASISVLKDAASCAIYGNRGANGVILITTKTAKEGRFNIEYTGMVAYQEPEHYFDVISNYADYMEIMNESAWNVGKANVFSQTMIDLWREKEKTPNGIADSGYPNYVAYPNVDWMEAIFTPSVYQKHSISASGSTERIKYLMSVSYMDNPGVIDNSTVTRTSYRFNLSSDVTEWLEVGARIYGYRSDTELADISGSMTLLSRGVPCIYPYYDGKYGWMENPEQSSESRNNLYFFNRYKGSNITHYNNTTAFVNVKLPWNIRYHASFNYSWRDALQKQHPTLGDAYSFSRDEVAYSYNDLSKLYLTYTQTHTGRWEFQTTLDWAGTYGKHDISAMAGFEAYYLNDQSFASTKTGFENNVLEEMDNVLEATSISGSQTDYAAASVFGRVTYSYADKYLAEVNLRYDGSSRFARQSRWGLFPSFSAGWRISQEDFLKGTWVDNLKLRLSWGKLGNNSIGNYDYLSTYASGYSYPFGGKLASGTVSTLSNDLLEWETTTSFDVGLEFATLKNRLTFEADYYDKQTDGILYKAPVYATIGNKSAPYQNLCGVSNRGFEFTIGWRDQVKNFRYGISANFTRNWNKVTKYNGRLKVGWVTDANGVRSYVTNIGDVSTVVDAARRTIEGRLINEYILVNTYSGDGSYFFADGSVNPAGGPRDGMIRTPDDMTWLEAMVAAGNSFLPNQHIAKDGIWYGDYIYEDANGNGVYGDSNDYTFQNVSQTPKYYYGFNIELGWKGIDFSARFAGAGGGARYWRYVGYNAYSTNPKFTLPYEIAYDHYFFDPENPDDPRTNLTSKHGRLTMNYGSEQNGANIYSTLFLYKTDYLKLKNLTIGYTLPERLTRKVGIGSLRIFLTGDNLFTITDYPGIDPEFTDNMNYYANLRQYTIGLNIKF</sequence>
<feature type="chain" id="PRO_5046132840" evidence="10">
    <location>
        <begin position="24"/>
        <end position="1085"/>
    </location>
</feature>
<comment type="subcellular location">
    <subcellularLocation>
        <location evidence="1 8">Cell outer membrane</location>
        <topology evidence="1 8">Multi-pass membrane protein</topology>
    </subcellularLocation>
</comment>
<evidence type="ECO:0000313" key="13">
    <source>
        <dbReference type="EMBL" id="UWN66123.1"/>
    </source>
</evidence>
<dbReference type="Gene3D" id="2.60.40.1120">
    <property type="entry name" value="Carboxypeptidase-like, regulatory domain"/>
    <property type="match status" value="1"/>
</dbReference>
<dbReference type="RefSeq" id="WP_227901021.1">
    <property type="nucleotide sequence ID" value="NZ_CP102252.1"/>
</dbReference>
<proteinExistence type="inferred from homology"/>
<accession>A0ABY5V936</accession>
<name>A0ABY5V936_9BACT</name>
<evidence type="ECO:0000313" key="14">
    <source>
        <dbReference type="Proteomes" id="UP001058267"/>
    </source>
</evidence>
<dbReference type="Proteomes" id="UP001058267">
    <property type="component" value="Chromosome"/>
</dbReference>
<dbReference type="InterPro" id="IPR023996">
    <property type="entry name" value="TonB-dep_OMP_SusC/RagA"/>
</dbReference>
<dbReference type="SUPFAM" id="SSF56935">
    <property type="entry name" value="Porins"/>
    <property type="match status" value="1"/>
</dbReference>
<keyword evidence="13" id="KW-0675">Receptor</keyword>
<evidence type="ECO:0000256" key="9">
    <source>
        <dbReference type="RuleBase" id="RU003357"/>
    </source>
</evidence>
<dbReference type="Pfam" id="PF13715">
    <property type="entry name" value="CarbopepD_reg_2"/>
    <property type="match status" value="1"/>
</dbReference>
<evidence type="ECO:0000256" key="8">
    <source>
        <dbReference type="PROSITE-ProRule" id="PRU01360"/>
    </source>
</evidence>
<evidence type="ECO:0000256" key="4">
    <source>
        <dbReference type="ARBA" id="ARBA00022692"/>
    </source>
</evidence>
<keyword evidence="2 8" id="KW-0813">Transport</keyword>
<dbReference type="InterPro" id="IPR037066">
    <property type="entry name" value="Plug_dom_sf"/>
</dbReference>
<dbReference type="PROSITE" id="PS52016">
    <property type="entry name" value="TONB_DEPENDENT_REC_3"/>
    <property type="match status" value="1"/>
</dbReference>
<dbReference type="InterPro" id="IPR039426">
    <property type="entry name" value="TonB-dep_rcpt-like"/>
</dbReference>
<feature type="domain" description="TonB-dependent receptor-like beta-barrel" evidence="11">
    <location>
        <begin position="428"/>
        <end position="792"/>
    </location>
</feature>
<evidence type="ECO:0000256" key="1">
    <source>
        <dbReference type="ARBA" id="ARBA00004571"/>
    </source>
</evidence>
<keyword evidence="4 8" id="KW-0812">Transmembrane</keyword>
<evidence type="ECO:0000256" key="7">
    <source>
        <dbReference type="ARBA" id="ARBA00023237"/>
    </source>
</evidence>
<organism evidence="13 14">
    <name type="scientific">Alistipes senegalensis JC50</name>
    <dbReference type="NCBI Taxonomy" id="1033732"/>
    <lineage>
        <taxon>Bacteria</taxon>
        <taxon>Pseudomonadati</taxon>
        <taxon>Bacteroidota</taxon>
        <taxon>Bacteroidia</taxon>
        <taxon>Bacteroidales</taxon>
        <taxon>Rikenellaceae</taxon>
        <taxon>Alistipes</taxon>
    </lineage>
</organism>
<keyword evidence="14" id="KW-1185">Reference proteome</keyword>
<dbReference type="Pfam" id="PF07715">
    <property type="entry name" value="Plug"/>
    <property type="match status" value="1"/>
</dbReference>
<keyword evidence="3 8" id="KW-1134">Transmembrane beta strand</keyword>
<dbReference type="NCBIfam" id="TIGR04057">
    <property type="entry name" value="SusC_RagA_signa"/>
    <property type="match status" value="1"/>
</dbReference>
<dbReference type="Gene3D" id="2.170.130.10">
    <property type="entry name" value="TonB-dependent receptor, plug domain"/>
    <property type="match status" value="1"/>
</dbReference>
<keyword evidence="5 9" id="KW-0798">TonB box</keyword>
<evidence type="ECO:0000256" key="6">
    <source>
        <dbReference type="ARBA" id="ARBA00023136"/>
    </source>
</evidence>
<evidence type="ECO:0000259" key="11">
    <source>
        <dbReference type="Pfam" id="PF00593"/>
    </source>
</evidence>
<reference evidence="13" key="1">
    <citation type="journal article" date="2022" name="Cell">
        <title>Design, construction, and in vivo augmentation of a complex gut microbiome.</title>
        <authorList>
            <person name="Cheng A.G."/>
            <person name="Ho P.Y."/>
            <person name="Aranda-Diaz A."/>
            <person name="Jain S."/>
            <person name="Yu F.B."/>
            <person name="Meng X."/>
            <person name="Wang M."/>
            <person name="Iakiviak M."/>
            <person name="Nagashima K."/>
            <person name="Zhao A."/>
            <person name="Murugkar P."/>
            <person name="Patil A."/>
            <person name="Atabakhsh K."/>
            <person name="Weakley A."/>
            <person name="Yan J."/>
            <person name="Brumbaugh A.R."/>
            <person name="Higginbottom S."/>
            <person name="Dimas A."/>
            <person name="Shiver A.L."/>
            <person name="Deutschbauer A."/>
            <person name="Neff N."/>
            <person name="Sonnenburg J.L."/>
            <person name="Huang K.C."/>
            <person name="Fischbach M.A."/>
        </authorList>
    </citation>
    <scope>NUCLEOTIDE SEQUENCE</scope>
    <source>
        <strain evidence="13">JC50</strain>
    </source>
</reference>
<dbReference type="InterPro" id="IPR000531">
    <property type="entry name" value="Beta-barrel_TonB"/>
</dbReference>
<dbReference type="InterPro" id="IPR036942">
    <property type="entry name" value="Beta-barrel_TonB_sf"/>
</dbReference>
<comment type="similarity">
    <text evidence="8 9">Belongs to the TonB-dependent receptor family.</text>
</comment>
<keyword evidence="7 8" id="KW-0998">Cell outer membrane</keyword>
<dbReference type="InterPro" id="IPR012910">
    <property type="entry name" value="Plug_dom"/>
</dbReference>
<evidence type="ECO:0000256" key="5">
    <source>
        <dbReference type="ARBA" id="ARBA00023077"/>
    </source>
</evidence>
<evidence type="ECO:0000256" key="10">
    <source>
        <dbReference type="SAM" id="SignalP"/>
    </source>
</evidence>
<dbReference type="NCBIfam" id="TIGR04056">
    <property type="entry name" value="OMP_RagA_SusC"/>
    <property type="match status" value="1"/>
</dbReference>
<dbReference type="SUPFAM" id="SSF49464">
    <property type="entry name" value="Carboxypeptidase regulatory domain-like"/>
    <property type="match status" value="1"/>
</dbReference>
<protein>
    <submittedName>
        <fullName evidence="13">TonB-dependent receptor</fullName>
    </submittedName>
</protein>
<evidence type="ECO:0000259" key="12">
    <source>
        <dbReference type="Pfam" id="PF07715"/>
    </source>
</evidence>
<feature type="domain" description="TonB-dependent receptor plug" evidence="12">
    <location>
        <begin position="116"/>
        <end position="222"/>
    </location>
</feature>
<dbReference type="Pfam" id="PF00593">
    <property type="entry name" value="TonB_dep_Rec_b-barrel"/>
    <property type="match status" value="1"/>
</dbReference>
<dbReference type="InterPro" id="IPR023997">
    <property type="entry name" value="TonB-dep_OMP_SusC/RagA_CS"/>
</dbReference>
<keyword evidence="10" id="KW-0732">Signal</keyword>
<keyword evidence="6 8" id="KW-0472">Membrane</keyword>
<dbReference type="EMBL" id="CP102252">
    <property type="protein sequence ID" value="UWN66123.1"/>
    <property type="molecule type" value="Genomic_DNA"/>
</dbReference>
<evidence type="ECO:0000256" key="2">
    <source>
        <dbReference type="ARBA" id="ARBA00022448"/>
    </source>
</evidence>